<accession>A0AAJ0CA36</accession>
<sequence>MAPTRSDWAATITTTSQQQQQAHRPATPEAYHPATPEAYHGEESSGRRRNGDGGGPARTALLRALNGSAHAASCAVLLAIMGEFLARTRGMVDAGQQVGSLVPLAATTIALLCADVALDVSAVAARSRGCWPAWALVPRLACGVGYLAVFMAYVGLGRVFPDGYTFWGVEEGFCGPFVYLLLWLIGVWNLLHTALHRHELGNGFRTYVTGLRAWSRADPGHSHDTSSAPRRSLNSVWRRLSGSWARRRANDIGEGDIERNIEGNQSRGPRPNSTNTISLVERHDDHKAESLTTTSSGPSTAEVTEIEQGDSSPIQNGEVRL</sequence>
<feature type="transmembrane region" description="Helical" evidence="2">
    <location>
        <begin position="101"/>
        <end position="124"/>
    </location>
</feature>
<dbReference type="GeneID" id="85314849"/>
<dbReference type="AlphaFoldDB" id="A0AAJ0CA36"/>
<comment type="caution">
    <text evidence="3">The sequence shown here is derived from an EMBL/GenBank/DDBJ whole genome shotgun (WGS) entry which is preliminary data.</text>
</comment>
<name>A0AAJ0CA36_9PEZI</name>
<dbReference type="RefSeq" id="XP_060287700.1">
    <property type="nucleotide sequence ID" value="XM_060431662.1"/>
</dbReference>
<feature type="region of interest" description="Disordered" evidence="1">
    <location>
        <begin position="255"/>
        <end position="321"/>
    </location>
</feature>
<reference evidence="3" key="1">
    <citation type="submission" date="2023-06" db="EMBL/GenBank/DDBJ databases">
        <title>Genome-scale phylogeny and comparative genomics of the fungal order Sordariales.</title>
        <authorList>
            <consortium name="Lawrence Berkeley National Laboratory"/>
            <person name="Hensen N."/>
            <person name="Bonometti L."/>
            <person name="Westerberg I."/>
            <person name="Brannstrom I.O."/>
            <person name="Guillou S."/>
            <person name="Cros-Aarteil S."/>
            <person name="Calhoun S."/>
            <person name="Haridas S."/>
            <person name="Kuo A."/>
            <person name="Mondo S."/>
            <person name="Pangilinan J."/>
            <person name="Riley R."/>
            <person name="Labutti K."/>
            <person name="Andreopoulos B."/>
            <person name="Lipzen A."/>
            <person name="Chen C."/>
            <person name="Yanf M."/>
            <person name="Daum C."/>
            <person name="Ng V."/>
            <person name="Clum A."/>
            <person name="Steindorff A."/>
            <person name="Ohm R."/>
            <person name="Martin F."/>
            <person name="Silar P."/>
            <person name="Natvig D."/>
            <person name="Lalanne C."/>
            <person name="Gautier V."/>
            <person name="Ament-Velasquez S.L."/>
            <person name="Kruys A."/>
            <person name="Hutchinson M.I."/>
            <person name="Powell A.J."/>
            <person name="Barry K."/>
            <person name="Miller A.N."/>
            <person name="Grigoriev I.V."/>
            <person name="Debuchy R."/>
            <person name="Gladieux P."/>
            <person name="Thoren M.H."/>
            <person name="Johannesson H."/>
        </authorList>
    </citation>
    <scope>NUCLEOTIDE SEQUENCE</scope>
    <source>
        <strain evidence="3">8032-3</strain>
    </source>
</reference>
<feature type="compositionally biased region" description="Basic and acidic residues" evidence="1">
    <location>
        <begin position="280"/>
        <end position="289"/>
    </location>
</feature>
<gene>
    <name evidence="3" type="ORF">QBC33DRAFT_591853</name>
</gene>
<proteinExistence type="predicted"/>
<keyword evidence="2" id="KW-1133">Transmembrane helix</keyword>
<evidence type="ECO:0000256" key="1">
    <source>
        <dbReference type="SAM" id="MobiDB-lite"/>
    </source>
</evidence>
<evidence type="ECO:0000313" key="4">
    <source>
        <dbReference type="Proteomes" id="UP001244011"/>
    </source>
</evidence>
<feature type="transmembrane region" description="Helical" evidence="2">
    <location>
        <begin position="60"/>
        <end position="81"/>
    </location>
</feature>
<feature type="transmembrane region" description="Helical" evidence="2">
    <location>
        <begin position="176"/>
        <end position="195"/>
    </location>
</feature>
<dbReference type="EMBL" id="MU838998">
    <property type="protein sequence ID" value="KAK1771487.1"/>
    <property type="molecule type" value="Genomic_DNA"/>
</dbReference>
<feature type="region of interest" description="Disordered" evidence="1">
    <location>
        <begin position="1"/>
        <end position="55"/>
    </location>
</feature>
<feature type="compositionally biased region" description="Polar residues" evidence="1">
    <location>
        <begin position="262"/>
        <end position="278"/>
    </location>
</feature>
<keyword evidence="2" id="KW-0472">Membrane</keyword>
<organism evidence="3 4">
    <name type="scientific">Phialemonium atrogriseum</name>
    <dbReference type="NCBI Taxonomy" id="1093897"/>
    <lineage>
        <taxon>Eukaryota</taxon>
        <taxon>Fungi</taxon>
        <taxon>Dikarya</taxon>
        <taxon>Ascomycota</taxon>
        <taxon>Pezizomycotina</taxon>
        <taxon>Sordariomycetes</taxon>
        <taxon>Sordariomycetidae</taxon>
        <taxon>Cephalothecales</taxon>
        <taxon>Cephalothecaceae</taxon>
        <taxon>Phialemonium</taxon>
    </lineage>
</organism>
<evidence type="ECO:0000256" key="2">
    <source>
        <dbReference type="SAM" id="Phobius"/>
    </source>
</evidence>
<evidence type="ECO:0000313" key="3">
    <source>
        <dbReference type="EMBL" id="KAK1771487.1"/>
    </source>
</evidence>
<feature type="compositionally biased region" description="Polar residues" evidence="1">
    <location>
        <begin position="290"/>
        <end position="302"/>
    </location>
</feature>
<dbReference type="Proteomes" id="UP001244011">
    <property type="component" value="Unassembled WGS sequence"/>
</dbReference>
<feature type="compositionally biased region" description="Low complexity" evidence="1">
    <location>
        <begin position="9"/>
        <end position="27"/>
    </location>
</feature>
<protein>
    <submittedName>
        <fullName evidence="3">Uncharacterized protein</fullName>
    </submittedName>
</protein>
<feature type="compositionally biased region" description="Basic and acidic residues" evidence="1">
    <location>
        <begin position="39"/>
        <end position="51"/>
    </location>
</feature>
<keyword evidence="2" id="KW-0812">Transmembrane</keyword>
<feature type="transmembrane region" description="Helical" evidence="2">
    <location>
        <begin position="136"/>
        <end position="156"/>
    </location>
</feature>
<keyword evidence="4" id="KW-1185">Reference proteome</keyword>